<name>A0ABX2N3G6_9SPHN</name>
<dbReference type="RefSeq" id="WP_176279774.1">
    <property type="nucleotide sequence ID" value="NZ_JABWMH010000003.1"/>
</dbReference>
<evidence type="ECO:0008006" key="3">
    <source>
        <dbReference type="Google" id="ProtNLM"/>
    </source>
</evidence>
<protein>
    <recommendedName>
        <fullName evidence="3">PH domain-containing protein</fullName>
    </recommendedName>
</protein>
<evidence type="ECO:0000313" key="1">
    <source>
        <dbReference type="EMBL" id="NVD28253.1"/>
    </source>
</evidence>
<evidence type="ECO:0000313" key="2">
    <source>
        <dbReference type="Proteomes" id="UP000652427"/>
    </source>
</evidence>
<proteinExistence type="predicted"/>
<accession>A0ABX2N3G6</accession>
<reference evidence="1 2" key="1">
    <citation type="submission" date="2020-06" db="EMBL/GenBank/DDBJ databases">
        <authorList>
            <person name="Kim S.-J."/>
            <person name="Park S.-J."/>
        </authorList>
    </citation>
    <scope>NUCLEOTIDE SEQUENCE [LARGE SCALE GENOMIC DNA]</scope>
    <source>
        <strain evidence="1 2">SW-151</strain>
    </source>
</reference>
<sequence>MSRDKETLCEWIDRLEQILAQLDSIDANIAAIHVDIAILELCQMAEVERAGGSIKAA</sequence>
<dbReference type="EMBL" id="JABWMH010000003">
    <property type="protein sequence ID" value="NVD28253.1"/>
    <property type="molecule type" value="Genomic_DNA"/>
</dbReference>
<gene>
    <name evidence="1" type="ORF">HUO14_10090</name>
</gene>
<dbReference type="Proteomes" id="UP000652427">
    <property type="component" value="Unassembled WGS sequence"/>
</dbReference>
<organism evidence="1 2">
    <name type="scientific">Parasphingorhabdus flavimaris</name>
    <dbReference type="NCBI Taxonomy" id="266812"/>
    <lineage>
        <taxon>Bacteria</taxon>
        <taxon>Pseudomonadati</taxon>
        <taxon>Pseudomonadota</taxon>
        <taxon>Alphaproteobacteria</taxon>
        <taxon>Sphingomonadales</taxon>
        <taxon>Sphingomonadaceae</taxon>
        <taxon>Parasphingorhabdus</taxon>
    </lineage>
</organism>
<keyword evidence="2" id="KW-1185">Reference proteome</keyword>
<comment type="caution">
    <text evidence="1">The sequence shown here is derived from an EMBL/GenBank/DDBJ whole genome shotgun (WGS) entry which is preliminary data.</text>
</comment>